<gene>
    <name evidence="14" type="ORF">PICMEDRAFT_71665</name>
</gene>
<dbReference type="InterPro" id="IPR000872">
    <property type="entry name" value="Tafazzin"/>
</dbReference>
<dbReference type="GO" id="GO:0008654">
    <property type="term" value="P:phospholipid biosynthetic process"/>
    <property type="evidence" value="ECO:0007669"/>
    <property type="project" value="EnsemblFungi"/>
</dbReference>
<evidence type="ECO:0000259" key="13">
    <source>
        <dbReference type="SMART" id="SM00563"/>
    </source>
</evidence>
<reference evidence="14 15" key="1">
    <citation type="journal article" date="2016" name="Proc. Natl. Acad. Sci. U.S.A.">
        <title>Comparative genomics of biotechnologically important yeasts.</title>
        <authorList>
            <person name="Riley R."/>
            <person name="Haridas S."/>
            <person name="Wolfe K.H."/>
            <person name="Lopes M.R."/>
            <person name="Hittinger C.T."/>
            <person name="Goeker M."/>
            <person name="Salamov A.A."/>
            <person name="Wisecaver J.H."/>
            <person name="Long T.M."/>
            <person name="Calvey C.H."/>
            <person name="Aerts A.L."/>
            <person name="Barry K.W."/>
            <person name="Choi C."/>
            <person name="Clum A."/>
            <person name="Coughlan A.Y."/>
            <person name="Deshpande S."/>
            <person name="Douglass A.P."/>
            <person name="Hanson S.J."/>
            <person name="Klenk H.-P."/>
            <person name="LaButti K.M."/>
            <person name="Lapidus A."/>
            <person name="Lindquist E.A."/>
            <person name="Lipzen A.M."/>
            <person name="Meier-Kolthoff J.P."/>
            <person name="Ohm R.A."/>
            <person name="Otillar R.P."/>
            <person name="Pangilinan J.L."/>
            <person name="Peng Y."/>
            <person name="Rokas A."/>
            <person name="Rosa C.A."/>
            <person name="Scheuner C."/>
            <person name="Sibirny A.A."/>
            <person name="Slot J.C."/>
            <person name="Stielow J.B."/>
            <person name="Sun H."/>
            <person name="Kurtzman C.P."/>
            <person name="Blackwell M."/>
            <person name="Grigoriev I.V."/>
            <person name="Jeffries T.W."/>
        </authorList>
    </citation>
    <scope>NUCLEOTIDE SEQUENCE [LARGE SCALE GENOMIC DNA]</scope>
    <source>
        <strain evidence="14 15">NRRL Y-2026</strain>
    </source>
</reference>
<dbReference type="GO" id="GO:0047184">
    <property type="term" value="F:1-acylglycerophosphocholine O-acyltransferase activity"/>
    <property type="evidence" value="ECO:0007669"/>
    <property type="project" value="EnsemblFungi"/>
</dbReference>
<evidence type="ECO:0000256" key="7">
    <source>
        <dbReference type="ARBA" id="ARBA00023128"/>
    </source>
</evidence>
<evidence type="ECO:0000256" key="12">
    <source>
        <dbReference type="RuleBase" id="RU365062"/>
    </source>
</evidence>
<dbReference type="GO" id="GO:0005741">
    <property type="term" value="C:mitochondrial outer membrane"/>
    <property type="evidence" value="ECO:0007669"/>
    <property type="project" value="UniProtKB-SubCell"/>
</dbReference>
<dbReference type="PRINTS" id="PR00979">
    <property type="entry name" value="TAFAZZIN"/>
</dbReference>
<dbReference type="GO" id="GO:0042773">
    <property type="term" value="P:ATP synthesis coupled electron transport"/>
    <property type="evidence" value="ECO:0007669"/>
    <property type="project" value="EnsemblFungi"/>
</dbReference>
<dbReference type="AlphaFoldDB" id="A0A1E3NND0"/>
<accession>A0A1E3NND0</accession>
<keyword evidence="3" id="KW-0808">Transferase</keyword>
<sequence length="418" mass="48050">MSFHDVLKRGDDEILSVRMERSPLWNALSHATCVAVTGFSKLILATLYNVELKGLPNLDHAFANARASNRGILTIMNHMSTCDDPFLFACLPWRYFKSWEDIRWGLAASNVCFTNSFSKKFFSLGKIFPCDRFGRGPFQSGLDACIRILSPDDTINSQYILGDEDHLTKYRSDYFDETKKDNLSPDNVLSRTALSLFSPTYVSPVLRYKTSWVHIFPEGYVCQLKPPFQNSMRYFRWGTARLILEPTVAPVIVPIFTDGFEKVKPEEVDLKTDYLTPNNVGAQITVNIGKAIDDNIISKFRSEWKELCLKYSNNENPNDLSDELMFGKEARELRSRVCAFLREQVAKLRLENGFEEEDPRFKDVNFWTRFTKSRGASDPDIQFVGLNWAIKEYQKHVKVYDDKGNVIGERESERPEGL</sequence>
<comment type="subcellular location">
    <subcellularLocation>
        <location evidence="1">Mitochondrion inner membrane</location>
        <topology evidence="1">Peripheral membrane protein</topology>
        <orientation evidence="1">Intermembrane side</orientation>
    </subcellularLocation>
    <subcellularLocation>
        <location evidence="10">Mitochondrion outer membrane</location>
        <topology evidence="10">Peripheral membrane protein</topology>
        <orientation evidence="10">Intermembrane side</orientation>
    </subcellularLocation>
</comment>
<dbReference type="GO" id="GO:0097250">
    <property type="term" value="P:mitochondrial respirasome assembly"/>
    <property type="evidence" value="ECO:0007669"/>
    <property type="project" value="EnsemblFungi"/>
</dbReference>
<comment type="catalytic activity">
    <reaction evidence="11">
        <text>1'-[1,2-diacyl-sn-glycero-3-phospho],3'-[1-acyl-sn-glycero-3-phospho]-glycerol + a 1,2-diacyl-sn-glycero-3-phosphocholine = a cardiolipin + a 1-acyl-sn-glycero-3-phosphocholine</text>
        <dbReference type="Rhea" id="RHEA:33731"/>
        <dbReference type="ChEBI" id="CHEBI:57643"/>
        <dbReference type="ChEBI" id="CHEBI:58168"/>
        <dbReference type="ChEBI" id="CHEBI:62237"/>
        <dbReference type="ChEBI" id="CHEBI:64743"/>
    </reaction>
    <physiologicalReaction direction="left-to-right" evidence="11">
        <dbReference type="Rhea" id="RHEA:33732"/>
    </physiologicalReaction>
    <physiologicalReaction direction="right-to-left" evidence="11">
        <dbReference type="Rhea" id="RHEA:33733"/>
    </physiologicalReaction>
</comment>
<dbReference type="Proteomes" id="UP000094455">
    <property type="component" value="Unassembled WGS sequence"/>
</dbReference>
<evidence type="ECO:0000256" key="5">
    <source>
        <dbReference type="ARBA" id="ARBA00022792"/>
    </source>
</evidence>
<evidence type="ECO:0000256" key="8">
    <source>
        <dbReference type="ARBA" id="ARBA00023136"/>
    </source>
</evidence>
<dbReference type="CDD" id="cd07989">
    <property type="entry name" value="LPLAT_AGPAT-like"/>
    <property type="match status" value="1"/>
</dbReference>
<name>A0A1E3NND0_9ASCO</name>
<evidence type="ECO:0000256" key="2">
    <source>
        <dbReference type="ARBA" id="ARBA00010524"/>
    </source>
</evidence>
<keyword evidence="4" id="KW-1000">Mitochondrion outer membrane</keyword>
<dbReference type="GO" id="GO:0007007">
    <property type="term" value="P:inner mitochondrial membrane organization"/>
    <property type="evidence" value="ECO:0007669"/>
    <property type="project" value="EnsemblFungi"/>
</dbReference>
<feature type="domain" description="Phospholipid/glycerol acyltransferase" evidence="13">
    <location>
        <begin position="72"/>
        <end position="260"/>
    </location>
</feature>
<dbReference type="STRING" id="763406.A0A1E3NND0"/>
<keyword evidence="9" id="KW-0012">Acyltransferase</keyword>
<comment type="similarity">
    <text evidence="2 12">Belongs to the taffazin family.</text>
</comment>
<dbReference type="GO" id="GO:0035965">
    <property type="term" value="P:cardiolipin acyl-chain remodeling"/>
    <property type="evidence" value="ECO:0007669"/>
    <property type="project" value="EnsemblFungi"/>
</dbReference>
<keyword evidence="5" id="KW-0999">Mitochondrion inner membrane</keyword>
<dbReference type="RefSeq" id="XP_019018728.1">
    <property type="nucleotide sequence ID" value="XM_019163976.1"/>
</dbReference>
<dbReference type="EMBL" id="KV454002">
    <property type="protein sequence ID" value="ODQ47615.1"/>
    <property type="molecule type" value="Genomic_DNA"/>
</dbReference>
<keyword evidence="15" id="KW-1185">Reference proteome</keyword>
<proteinExistence type="inferred from homology"/>
<evidence type="ECO:0000256" key="10">
    <source>
        <dbReference type="ARBA" id="ARBA00024323"/>
    </source>
</evidence>
<dbReference type="GeneID" id="30180663"/>
<evidence type="ECO:0000313" key="14">
    <source>
        <dbReference type="EMBL" id="ODQ47615.1"/>
    </source>
</evidence>
<keyword evidence="8" id="KW-0472">Membrane</keyword>
<keyword evidence="7" id="KW-0496">Mitochondrion</keyword>
<dbReference type="SMART" id="SM00563">
    <property type="entry name" value="PlsC"/>
    <property type="match status" value="1"/>
</dbReference>
<protein>
    <recommendedName>
        <fullName evidence="12">Tafazzin family protein</fullName>
    </recommendedName>
</protein>
<organism evidence="14 15">
    <name type="scientific">Pichia membranifaciens NRRL Y-2026</name>
    <dbReference type="NCBI Taxonomy" id="763406"/>
    <lineage>
        <taxon>Eukaryota</taxon>
        <taxon>Fungi</taxon>
        <taxon>Dikarya</taxon>
        <taxon>Ascomycota</taxon>
        <taxon>Saccharomycotina</taxon>
        <taxon>Pichiomycetes</taxon>
        <taxon>Pichiales</taxon>
        <taxon>Pichiaceae</taxon>
        <taxon>Pichia</taxon>
    </lineage>
</organism>
<evidence type="ECO:0000256" key="4">
    <source>
        <dbReference type="ARBA" id="ARBA00022787"/>
    </source>
</evidence>
<dbReference type="OrthoDB" id="193467at2759"/>
<dbReference type="PANTHER" id="PTHR12497:SF0">
    <property type="entry name" value="TAFAZZIN"/>
    <property type="match status" value="1"/>
</dbReference>
<evidence type="ECO:0000256" key="3">
    <source>
        <dbReference type="ARBA" id="ARBA00022679"/>
    </source>
</evidence>
<dbReference type="PANTHER" id="PTHR12497">
    <property type="entry name" value="TAZ PROTEIN TAFAZZIN"/>
    <property type="match status" value="1"/>
</dbReference>
<evidence type="ECO:0000256" key="9">
    <source>
        <dbReference type="ARBA" id="ARBA00023315"/>
    </source>
</evidence>
<keyword evidence="6" id="KW-0443">Lipid metabolism</keyword>
<dbReference type="GO" id="GO:0005743">
    <property type="term" value="C:mitochondrial inner membrane"/>
    <property type="evidence" value="ECO:0007669"/>
    <property type="project" value="UniProtKB-SubCell"/>
</dbReference>
<evidence type="ECO:0000256" key="6">
    <source>
        <dbReference type="ARBA" id="ARBA00023098"/>
    </source>
</evidence>
<evidence type="ECO:0000256" key="1">
    <source>
        <dbReference type="ARBA" id="ARBA00004137"/>
    </source>
</evidence>
<evidence type="ECO:0000256" key="11">
    <source>
        <dbReference type="ARBA" id="ARBA00047906"/>
    </source>
</evidence>
<evidence type="ECO:0000313" key="15">
    <source>
        <dbReference type="Proteomes" id="UP000094455"/>
    </source>
</evidence>
<dbReference type="InterPro" id="IPR002123">
    <property type="entry name" value="Plipid/glycerol_acylTrfase"/>
</dbReference>